<keyword evidence="2" id="KW-1185">Reference proteome</keyword>
<accession>A0AAE0M304</accession>
<dbReference type="Proteomes" id="UP001286456">
    <property type="component" value="Unassembled WGS sequence"/>
</dbReference>
<evidence type="ECO:0000313" key="2">
    <source>
        <dbReference type="Proteomes" id="UP001286456"/>
    </source>
</evidence>
<dbReference type="EMBL" id="JAUEPO010000007">
    <property type="protein sequence ID" value="KAK3317210.1"/>
    <property type="molecule type" value="Genomic_DNA"/>
</dbReference>
<reference evidence="1" key="1">
    <citation type="journal article" date="2023" name="Mol. Phylogenet. Evol.">
        <title>Genome-scale phylogeny and comparative genomics of the fungal order Sordariales.</title>
        <authorList>
            <person name="Hensen N."/>
            <person name="Bonometti L."/>
            <person name="Westerberg I."/>
            <person name="Brannstrom I.O."/>
            <person name="Guillou S."/>
            <person name="Cros-Aarteil S."/>
            <person name="Calhoun S."/>
            <person name="Haridas S."/>
            <person name="Kuo A."/>
            <person name="Mondo S."/>
            <person name="Pangilinan J."/>
            <person name="Riley R."/>
            <person name="LaButti K."/>
            <person name="Andreopoulos B."/>
            <person name="Lipzen A."/>
            <person name="Chen C."/>
            <person name="Yan M."/>
            <person name="Daum C."/>
            <person name="Ng V."/>
            <person name="Clum A."/>
            <person name="Steindorff A."/>
            <person name="Ohm R.A."/>
            <person name="Martin F."/>
            <person name="Silar P."/>
            <person name="Natvig D.O."/>
            <person name="Lalanne C."/>
            <person name="Gautier V."/>
            <person name="Ament-Velasquez S.L."/>
            <person name="Kruys A."/>
            <person name="Hutchinson M.I."/>
            <person name="Powell A.J."/>
            <person name="Barry K."/>
            <person name="Miller A.N."/>
            <person name="Grigoriev I.V."/>
            <person name="Debuchy R."/>
            <person name="Gladieux P."/>
            <person name="Hiltunen Thoren M."/>
            <person name="Johannesson H."/>
        </authorList>
    </citation>
    <scope>NUCLEOTIDE SEQUENCE</scope>
    <source>
        <strain evidence="1">SMH4131-1</strain>
    </source>
</reference>
<protein>
    <submittedName>
        <fullName evidence="1">Uncharacterized protein</fullName>
    </submittedName>
</protein>
<sequence>MAVPISQLLYEQPTNLVTFPAGLKTDTTNKKWTRDFHPTTNLIAHTSFDSASETVSAKWDAMLPLLADDDNTAKSSETIDVVYALDHPRLENRPLAVGVWKRNIIDPVPWQTGRLRPSGFQSNLSRELRGYAVKYKCPQVFCFDGVFLLLLQFRAATREDLKKEDCEVDCWILPRKNSVGGCTLRYGFYRLLAQGFRRCQGLRGRSVTVGGFAPESRE</sequence>
<name>A0AAE0M304_9PEZI</name>
<proteinExistence type="predicted"/>
<reference evidence="1" key="2">
    <citation type="submission" date="2023-06" db="EMBL/GenBank/DDBJ databases">
        <authorList>
            <consortium name="Lawrence Berkeley National Laboratory"/>
            <person name="Haridas S."/>
            <person name="Hensen N."/>
            <person name="Bonometti L."/>
            <person name="Westerberg I."/>
            <person name="Brannstrom I.O."/>
            <person name="Guillou S."/>
            <person name="Cros-Aarteil S."/>
            <person name="Calhoun S."/>
            <person name="Kuo A."/>
            <person name="Mondo S."/>
            <person name="Pangilinan J."/>
            <person name="Riley R."/>
            <person name="Labutti K."/>
            <person name="Andreopoulos B."/>
            <person name="Lipzen A."/>
            <person name="Chen C."/>
            <person name="Yanf M."/>
            <person name="Daum C."/>
            <person name="Ng V."/>
            <person name="Clum A."/>
            <person name="Steindorff A."/>
            <person name="Ohm R."/>
            <person name="Martin F."/>
            <person name="Silar P."/>
            <person name="Natvig D."/>
            <person name="Lalanne C."/>
            <person name="Gautier V."/>
            <person name="Ament-Velasquez S.L."/>
            <person name="Kruys A."/>
            <person name="Hutchinson M.I."/>
            <person name="Powell A.J."/>
            <person name="Barry K."/>
            <person name="Miller A.N."/>
            <person name="Grigoriev I.V."/>
            <person name="Debuchy R."/>
            <person name="Gladieux P."/>
            <person name="Thoren M.H."/>
            <person name="Johannesson H."/>
        </authorList>
    </citation>
    <scope>NUCLEOTIDE SEQUENCE</scope>
    <source>
        <strain evidence="1">SMH4131-1</strain>
    </source>
</reference>
<organism evidence="1 2">
    <name type="scientific">Cercophora scortea</name>
    <dbReference type="NCBI Taxonomy" id="314031"/>
    <lineage>
        <taxon>Eukaryota</taxon>
        <taxon>Fungi</taxon>
        <taxon>Dikarya</taxon>
        <taxon>Ascomycota</taxon>
        <taxon>Pezizomycotina</taxon>
        <taxon>Sordariomycetes</taxon>
        <taxon>Sordariomycetidae</taxon>
        <taxon>Sordariales</taxon>
        <taxon>Lasiosphaeriaceae</taxon>
        <taxon>Cercophora</taxon>
    </lineage>
</organism>
<dbReference type="AlphaFoldDB" id="A0AAE0M304"/>
<comment type="caution">
    <text evidence="1">The sequence shown here is derived from an EMBL/GenBank/DDBJ whole genome shotgun (WGS) entry which is preliminary data.</text>
</comment>
<gene>
    <name evidence="1" type="ORF">B0T19DRAFT_479337</name>
</gene>
<evidence type="ECO:0000313" key="1">
    <source>
        <dbReference type="EMBL" id="KAK3317210.1"/>
    </source>
</evidence>